<name>T1JHJ4_STRMM</name>
<reference evidence="2" key="2">
    <citation type="submission" date="2015-02" db="UniProtKB">
        <authorList>
            <consortium name="EnsemblMetazoa"/>
        </authorList>
    </citation>
    <scope>IDENTIFICATION</scope>
</reference>
<dbReference type="Proteomes" id="UP000014500">
    <property type="component" value="Unassembled WGS sequence"/>
</dbReference>
<keyword evidence="3" id="KW-1185">Reference proteome</keyword>
<proteinExistence type="predicted"/>
<dbReference type="PhylomeDB" id="T1JHJ4"/>
<organism evidence="2 3">
    <name type="scientific">Strigamia maritima</name>
    <name type="common">European centipede</name>
    <name type="synonym">Geophilus maritimus</name>
    <dbReference type="NCBI Taxonomy" id="126957"/>
    <lineage>
        <taxon>Eukaryota</taxon>
        <taxon>Metazoa</taxon>
        <taxon>Ecdysozoa</taxon>
        <taxon>Arthropoda</taxon>
        <taxon>Myriapoda</taxon>
        <taxon>Chilopoda</taxon>
        <taxon>Pleurostigmophora</taxon>
        <taxon>Geophilomorpha</taxon>
        <taxon>Linotaeniidae</taxon>
        <taxon>Strigamia</taxon>
    </lineage>
</organism>
<evidence type="ECO:0000256" key="1">
    <source>
        <dbReference type="SAM" id="SignalP"/>
    </source>
</evidence>
<accession>T1JHJ4</accession>
<keyword evidence="1" id="KW-0732">Signal</keyword>
<dbReference type="EnsemblMetazoa" id="SMAR013325-RA">
    <property type="protein sequence ID" value="SMAR013325-PA"/>
    <property type="gene ID" value="SMAR013325"/>
</dbReference>
<feature type="signal peptide" evidence="1">
    <location>
        <begin position="1"/>
        <end position="25"/>
    </location>
</feature>
<feature type="chain" id="PRO_5004590515" evidence="1">
    <location>
        <begin position="26"/>
        <end position="148"/>
    </location>
</feature>
<evidence type="ECO:0000313" key="2">
    <source>
        <dbReference type="EnsemblMetazoa" id="SMAR013325-PA"/>
    </source>
</evidence>
<dbReference type="AlphaFoldDB" id="T1JHJ4"/>
<dbReference type="EMBL" id="AFFK01020457">
    <property type="status" value="NOT_ANNOTATED_CDS"/>
    <property type="molecule type" value="Genomic_DNA"/>
</dbReference>
<sequence length="148" mass="17268">MMNFRGIWSLRLSIFIIFFFGPIFGQQVQSLNDKIKNMQLDEDNLLRKSRNVFMGMRGKKMSMDQDRDLQRAATSIAEIKRINGFMAMRGNKINSIHNIFDEVENPYIFPGDKRAKGFLGMRGKKQPSGSEMNRWSNSKFFAMRGKRD</sequence>
<dbReference type="HOGENOM" id="CLU_1761069_0_0_1"/>
<evidence type="ECO:0000313" key="3">
    <source>
        <dbReference type="Proteomes" id="UP000014500"/>
    </source>
</evidence>
<protein>
    <submittedName>
        <fullName evidence="2">Uncharacterized protein</fullName>
    </submittedName>
</protein>
<reference evidence="3" key="1">
    <citation type="submission" date="2011-05" db="EMBL/GenBank/DDBJ databases">
        <authorList>
            <person name="Richards S.R."/>
            <person name="Qu J."/>
            <person name="Jiang H."/>
            <person name="Jhangiani S.N."/>
            <person name="Agravi P."/>
            <person name="Goodspeed R."/>
            <person name="Gross S."/>
            <person name="Mandapat C."/>
            <person name="Jackson L."/>
            <person name="Mathew T."/>
            <person name="Pu L."/>
            <person name="Thornton R."/>
            <person name="Saada N."/>
            <person name="Wilczek-Boney K.B."/>
            <person name="Lee S."/>
            <person name="Kovar C."/>
            <person name="Wu Y."/>
            <person name="Scherer S.E."/>
            <person name="Worley K.C."/>
            <person name="Muzny D.M."/>
            <person name="Gibbs R."/>
        </authorList>
    </citation>
    <scope>NUCLEOTIDE SEQUENCE</scope>
    <source>
        <strain evidence="3">Brora</strain>
    </source>
</reference>